<gene>
    <name evidence="2" type="ORF">ACJRO7_011183</name>
</gene>
<feature type="compositionally biased region" description="Polar residues" evidence="1">
    <location>
        <begin position="43"/>
        <end position="57"/>
    </location>
</feature>
<dbReference type="AlphaFoldDB" id="A0ABD3LFE5"/>
<name>A0ABD3LFE5_EUCGL</name>
<feature type="region of interest" description="Disordered" evidence="1">
    <location>
        <begin position="1"/>
        <end position="57"/>
    </location>
</feature>
<reference evidence="2 3" key="1">
    <citation type="submission" date="2024-11" db="EMBL/GenBank/DDBJ databases">
        <title>Chromosome-level genome assembly of Eucalyptus globulus Labill. provides insights into its genome evolution.</title>
        <authorList>
            <person name="Li X."/>
        </authorList>
    </citation>
    <scope>NUCLEOTIDE SEQUENCE [LARGE SCALE GENOMIC DNA]</scope>
    <source>
        <strain evidence="2">CL2024</strain>
        <tissue evidence="2">Fresh tender leaves</tissue>
    </source>
</reference>
<protein>
    <submittedName>
        <fullName evidence="2">Uncharacterized protein</fullName>
    </submittedName>
</protein>
<evidence type="ECO:0000313" key="2">
    <source>
        <dbReference type="EMBL" id="KAL3750162.1"/>
    </source>
</evidence>
<sequence>MSTSAVQAGVLDPMTTSLQDASSGRPNPSSGVGSPSKLLARAITSSSGNVGPKNKQQ</sequence>
<comment type="caution">
    <text evidence="2">The sequence shown here is derived from an EMBL/GenBank/DDBJ whole genome shotgun (WGS) entry which is preliminary data.</text>
</comment>
<dbReference type="EMBL" id="JBJKBG010000002">
    <property type="protein sequence ID" value="KAL3750162.1"/>
    <property type="molecule type" value="Genomic_DNA"/>
</dbReference>
<evidence type="ECO:0000256" key="1">
    <source>
        <dbReference type="SAM" id="MobiDB-lite"/>
    </source>
</evidence>
<feature type="non-terminal residue" evidence="2">
    <location>
        <position position="57"/>
    </location>
</feature>
<evidence type="ECO:0000313" key="3">
    <source>
        <dbReference type="Proteomes" id="UP001634007"/>
    </source>
</evidence>
<dbReference type="Proteomes" id="UP001634007">
    <property type="component" value="Unassembled WGS sequence"/>
</dbReference>
<keyword evidence="3" id="KW-1185">Reference proteome</keyword>
<feature type="compositionally biased region" description="Polar residues" evidence="1">
    <location>
        <begin position="14"/>
        <end position="33"/>
    </location>
</feature>
<proteinExistence type="predicted"/>
<organism evidence="2 3">
    <name type="scientific">Eucalyptus globulus</name>
    <name type="common">Tasmanian blue gum</name>
    <dbReference type="NCBI Taxonomy" id="34317"/>
    <lineage>
        <taxon>Eukaryota</taxon>
        <taxon>Viridiplantae</taxon>
        <taxon>Streptophyta</taxon>
        <taxon>Embryophyta</taxon>
        <taxon>Tracheophyta</taxon>
        <taxon>Spermatophyta</taxon>
        <taxon>Magnoliopsida</taxon>
        <taxon>eudicotyledons</taxon>
        <taxon>Gunneridae</taxon>
        <taxon>Pentapetalae</taxon>
        <taxon>rosids</taxon>
        <taxon>malvids</taxon>
        <taxon>Myrtales</taxon>
        <taxon>Myrtaceae</taxon>
        <taxon>Myrtoideae</taxon>
        <taxon>Eucalypteae</taxon>
        <taxon>Eucalyptus</taxon>
    </lineage>
</organism>
<accession>A0ABD3LFE5</accession>